<gene>
    <name evidence="2" type="ORF">GCM10007391_19020</name>
</gene>
<feature type="chain" id="PRO_5037525234" description="PEP-CTERM sorting domain-containing protein" evidence="1">
    <location>
        <begin position="26"/>
        <end position="306"/>
    </location>
</feature>
<sequence>MNYKKPVTILALFAGLVVFSSSSMATWGGGYRHCGGSSNNTPSYPSECDSPLGDNTYNLIHDGVTSGTDSSVNNAVNVSGVDVVVSSWSDTESSSSQYNTDDIVVSADQYEIFDGNNQSYGYGILNEDGEKTWHNPDHAIDNNYYENGNSQFKKEYYADFDFVLFSFSEAVTLTGANFGWAQTKSNSQVSVAALSDISLLSSGSGTWASIAGGALAKNSFDIEECETGYISPFDFTQSAKYWLVGAYNVAFGDITGGQTFNDAFKLAAVGFNKGSPNTPSQVSAPGTIGLFLLSGLAIGMRRVRRT</sequence>
<organism evidence="2 3">
    <name type="scientific">Alteromonas halophila</name>
    <dbReference type="NCBI Taxonomy" id="516698"/>
    <lineage>
        <taxon>Bacteria</taxon>
        <taxon>Pseudomonadati</taxon>
        <taxon>Pseudomonadota</taxon>
        <taxon>Gammaproteobacteria</taxon>
        <taxon>Alteromonadales</taxon>
        <taxon>Alteromonadaceae</taxon>
        <taxon>Alteromonas/Salinimonas group</taxon>
        <taxon>Alteromonas</taxon>
    </lineage>
</organism>
<dbReference type="EMBL" id="BMXP01000004">
    <property type="protein sequence ID" value="GGW85631.1"/>
    <property type="molecule type" value="Genomic_DNA"/>
</dbReference>
<comment type="caution">
    <text evidence="2">The sequence shown here is derived from an EMBL/GenBank/DDBJ whole genome shotgun (WGS) entry which is preliminary data.</text>
</comment>
<evidence type="ECO:0008006" key="4">
    <source>
        <dbReference type="Google" id="ProtNLM"/>
    </source>
</evidence>
<reference evidence="2" key="2">
    <citation type="submission" date="2020-09" db="EMBL/GenBank/DDBJ databases">
        <authorList>
            <person name="Sun Q."/>
            <person name="Kim S."/>
        </authorList>
    </citation>
    <scope>NUCLEOTIDE SEQUENCE</scope>
    <source>
        <strain evidence="2">KCTC 22164</strain>
    </source>
</reference>
<protein>
    <recommendedName>
        <fullName evidence="4">PEP-CTERM sorting domain-containing protein</fullName>
    </recommendedName>
</protein>
<evidence type="ECO:0000256" key="1">
    <source>
        <dbReference type="SAM" id="SignalP"/>
    </source>
</evidence>
<accession>A0A918MYD8</accession>
<evidence type="ECO:0000313" key="2">
    <source>
        <dbReference type="EMBL" id="GGW85631.1"/>
    </source>
</evidence>
<name>A0A918MYD8_9ALTE</name>
<reference evidence="2" key="1">
    <citation type="journal article" date="2014" name="Int. J. Syst. Evol. Microbiol.">
        <title>Complete genome sequence of Corynebacterium casei LMG S-19264T (=DSM 44701T), isolated from a smear-ripened cheese.</title>
        <authorList>
            <consortium name="US DOE Joint Genome Institute (JGI-PGF)"/>
            <person name="Walter F."/>
            <person name="Albersmeier A."/>
            <person name="Kalinowski J."/>
            <person name="Ruckert C."/>
        </authorList>
    </citation>
    <scope>NUCLEOTIDE SEQUENCE</scope>
    <source>
        <strain evidence="2">KCTC 22164</strain>
    </source>
</reference>
<evidence type="ECO:0000313" key="3">
    <source>
        <dbReference type="Proteomes" id="UP000631300"/>
    </source>
</evidence>
<dbReference type="RefSeq" id="WP_189405846.1">
    <property type="nucleotide sequence ID" value="NZ_BMXP01000004.1"/>
</dbReference>
<dbReference type="Proteomes" id="UP000631300">
    <property type="component" value="Unassembled WGS sequence"/>
</dbReference>
<dbReference type="AlphaFoldDB" id="A0A918MYD8"/>
<feature type="signal peptide" evidence="1">
    <location>
        <begin position="1"/>
        <end position="25"/>
    </location>
</feature>
<keyword evidence="3" id="KW-1185">Reference proteome</keyword>
<keyword evidence="1" id="KW-0732">Signal</keyword>
<proteinExistence type="predicted"/>
<dbReference type="InterPro" id="IPR049672">
    <property type="entry name" value="Xrt_dep_XDP1"/>
</dbReference>
<dbReference type="NCBIfam" id="NF041927">
    <property type="entry name" value="Xrt_dep_XDP1"/>
    <property type="match status" value="1"/>
</dbReference>